<feature type="transmembrane region" description="Helical" evidence="1">
    <location>
        <begin position="98"/>
        <end position="118"/>
    </location>
</feature>
<organism evidence="3 4">
    <name type="scientific">Duganella fentianensis</name>
    <dbReference type="NCBI Taxonomy" id="2692177"/>
    <lineage>
        <taxon>Bacteria</taxon>
        <taxon>Pseudomonadati</taxon>
        <taxon>Pseudomonadota</taxon>
        <taxon>Betaproteobacteria</taxon>
        <taxon>Burkholderiales</taxon>
        <taxon>Oxalobacteraceae</taxon>
        <taxon>Telluria group</taxon>
        <taxon>Duganella</taxon>
    </lineage>
</organism>
<name>A0A845HSM0_9BURK</name>
<evidence type="ECO:0000256" key="1">
    <source>
        <dbReference type="SAM" id="Phobius"/>
    </source>
</evidence>
<dbReference type="Proteomes" id="UP000444316">
    <property type="component" value="Unassembled WGS sequence"/>
</dbReference>
<keyword evidence="1" id="KW-0812">Transmembrane</keyword>
<evidence type="ECO:0000313" key="3">
    <source>
        <dbReference type="EMBL" id="MYN43983.1"/>
    </source>
</evidence>
<evidence type="ECO:0000259" key="2">
    <source>
        <dbReference type="Pfam" id="PF22895"/>
    </source>
</evidence>
<feature type="domain" description="DUF7024" evidence="2">
    <location>
        <begin position="527"/>
        <end position="645"/>
    </location>
</feature>
<keyword evidence="1" id="KW-1133">Transmembrane helix</keyword>
<gene>
    <name evidence="3" type="ORF">GTP23_02740</name>
</gene>
<keyword evidence="4" id="KW-1185">Reference proteome</keyword>
<feature type="transmembrane region" description="Helical" evidence="1">
    <location>
        <begin position="125"/>
        <end position="147"/>
    </location>
</feature>
<dbReference type="InterPro" id="IPR054288">
    <property type="entry name" value="DUF7024"/>
</dbReference>
<evidence type="ECO:0000313" key="4">
    <source>
        <dbReference type="Proteomes" id="UP000444316"/>
    </source>
</evidence>
<feature type="transmembrane region" description="Helical" evidence="1">
    <location>
        <begin position="187"/>
        <end position="205"/>
    </location>
</feature>
<dbReference type="EMBL" id="WWCL01000001">
    <property type="protein sequence ID" value="MYN43983.1"/>
    <property type="molecule type" value="Genomic_DNA"/>
</dbReference>
<feature type="transmembrane region" description="Helical" evidence="1">
    <location>
        <begin position="273"/>
        <end position="291"/>
    </location>
</feature>
<accession>A0A845HSM0</accession>
<keyword evidence="1" id="KW-0472">Membrane</keyword>
<sequence>MAHHPEPTRSPDSLRPWMLLLLVLALLPLVLNGMDALYAHSTDLGHHYALTARLYQDWSLPPGIDRSLGEMNFYPRGSHQLAALLGKLLGSPLAGMQLLGGLSIAIIWAALSAVLLALPQRAAWCCALLLAALTLGNSASLHLFVHASEIGGYYFYAQLVGHAGAALVLLGVLVLEQRGAPAWCRHLFIIAGIALVALVHLLPASELLGLLGASLLLDLCQRRPTLRQLGSSAALAVLGALVFVKHPSYIGMKEIAANNGVLDLAYIHNMKSMALLALAVLALAALLAWRWRALAQAQPAQGSQALGLKYLALYGVAVSGMCVMQLVALKLGQGSEYAVKKHIFALDTALLLLVALLPMLRNWNTAPRLGRSERWATQLLLLPVLAALCCYAVQPQGPKRDASDLVQLEHQLTLRRDLLLAETPARDVYVLQMTHSDTYLDYMYSLGIFRTSREAAFQLLLPLSEARLDGVVLTGQNSSLSKLTQCALPGSSKAFPMLDALCMTRELVSAQPVIELGNKALPPPCTLRGFSFPEPTGRWSEQASASILCPLPQLNGQRPHSVTLHASAFVEKARRQRVQVRVNGGAVQEFVFDGAHPQQQLTLALPPDQRGDVELALTLPDATSPHALGIGEDQRLLGVMLARLEFR</sequence>
<dbReference type="RefSeq" id="WP_161033750.1">
    <property type="nucleotide sequence ID" value="NZ_WWCL01000001.1"/>
</dbReference>
<feature type="transmembrane region" description="Helical" evidence="1">
    <location>
        <begin position="153"/>
        <end position="175"/>
    </location>
</feature>
<dbReference type="AlphaFoldDB" id="A0A845HSM0"/>
<feature type="transmembrane region" description="Helical" evidence="1">
    <location>
        <begin position="375"/>
        <end position="393"/>
    </location>
</feature>
<protein>
    <recommendedName>
        <fullName evidence="2">DUF7024 domain-containing protein</fullName>
    </recommendedName>
</protein>
<dbReference type="Pfam" id="PF22895">
    <property type="entry name" value="DUF7024"/>
    <property type="match status" value="1"/>
</dbReference>
<proteinExistence type="predicted"/>
<feature type="transmembrane region" description="Helical" evidence="1">
    <location>
        <begin position="343"/>
        <end position="363"/>
    </location>
</feature>
<reference evidence="3" key="1">
    <citation type="submission" date="2019-12" db="EMBL/GenBank/DDBJ databases">
        <title>Novel species isolated from a subtropical stream in China.</title>
        <authorList>
            <person name="Lu H."/>
        </authorList>
    </citation>
    <scope>NUCLEOTIDE SEQUENCE [LARGE SCALE GENOMIC DNA]</scope>
    <source>
        <strain evidence="3">FT93W</strain>
    </source>
</reference>
<feature type="transmembrane region" description="Helical" evidence="1">
    <location>
        <begin position="311"/>
        <end position="331"/>
    </location>
</feature>
<comment type="caution">
    <text evidence="3">The sequence shown here is derived from an EMBL/GenBank/DDBJ whole genome shotgun (WGS) entry which is preliminary data.</text>
</comment>